<keyword evidence="6" id="KW-1185">Reference proteome</keyword>
<name>A0A6I2MFH9_9BACI</name>
<gene>
    <name evidence="5" type="ORF">GJU41_19280</name>
</gene>
<reference evidence="5 6" key="1">
    <citation type="submission" date="2019-11" db="EMBL/GenBank/DDBJ databases">
        <title>Bacillus idriensis genome.</title>
        <authorList>
            <person name="Konopka E.N."/>
            <person name="Newman J.D."/>
        </authorList>
    </citation>
    <scope>NUCLEOTIDE SEQUENCE [LARGE SCALE GENOMIC DNA]</scope>
    <source>
        <strain evidence="5 6">DSM 19097</strain>
    </source>
</reference>
<keyword evidence="1" id="KW-0805">Transcription regulation</keyword>
<dbReference type="RefSeq" id="WP_083328091.1">
    <property type="nucleotide sequence ID" value="NZ_CAJGAA010000005.1"/>
</dbReference>
<dbReference type="Gene3D" id="1.10.10.10">
    <property type="entry name" value="Winged helix-like DNA-binding domain superfamily/Winged helix DNA-binding domain"/>
    <property type="match status" value="1"/>
</dbReference>
<evidence type="ECO:0000256" key="1">
    <source>
        <dbReference type="ARBA" id="ARBA00023015"/>
    </source>
</evidence>
<evidence type="ECO:0000313" key="5">
    <source>
        <dbReference type="EMBL" id="MRX56104.1"/>
    </source>
</evidence>
<dbReference type="PANTHER" id="PTHR33154:SF18">
    <property type="entry name" value="ARSENICAL RESISTANCE OPERON REPRESSOR"/>
    <property type="match status" value="1"/>
</dbReference>
<dbReference type="GO" id="GO:0003677">
    <property type="term" value="F:DNA binding"/>
    <property type="evidence" value="ECO:0007669"/>
    <property type="project" value="UniProtKB-KW"/>
</dbReference>
<sequence length="348" mass="40477">MMNLLNTSFERKSYEVELQHSILFECVLGIAMITYPKLHDQLDKSKQDLDYIRMNLSEHLGAELQYCQEHNTWKMLLQLLHAQNFTSLKEFYGFIVDLPDQQLKYLILPYLDQTQEVNRIKASQGDGDSENEMILACKGHAFFPQMIHYIGSCDLKELRNHFIEITNGWYREFLQKQESEICSILERDQKQKENWFKNQSPQGIVLHATGVDYKPEAGITRVLLIPQYIYRPWTIQANLEETKVFYYPVSDESLNETSDPYEPPAQLVKRLKAIGDEKRLMIMKLLSEKERTLKELTALLGMGKTTVHHHLSLLRTAGMVKVTGAYYSVPENALQGIESQIDAFFERS</sequence>
<dbReference type="SUPFAM" id="SSF46785">
    <property type="entry name" value="Winged helix' DNA-binding domain"/>
    <property type="match status" value="1"/>
</dbReference>
<proteinExistence type="predicted"/>
<dbReference type="GO" id="GO:0003700">
    <property type="term" value="F:DNA-binding transcription factor activity"/>
    <property type="evidence" value="ECO:0007669"/>
    <property type="project" value="InterPro"/>
</dbReference>
<organism evidence="5 6">
    <name type="scientific">Metabacillus idriensis</name>
    <dbReference type="NCBI Taxonomy" id="324768"/>
    <lineage>
        <taxon>Bacteria</taxon>
        <taxon>Bacillati</taxon>
        <taxon>Bacillota</taxon>
        <taxon>Bacilli</taxon>
        <taxon>Bacillales</taxon>
        <taxon>Bacillaceae</taxon>
        <taxon>Metabacillus</taxon>
    </lineage>
</organism>
<dbReference type="InterPro" id="IPR036390">
    <property type="entry name" value="WH_DNA-bd_sf"/>
</dbReference>
<protein>
    <submittedName>
        <fullName evidence="5">ArsR family transcriptional regulator</fullName>
    </submittedName>
</protein>
<comment type="caution">
    <text evidence="5">The sequence shown here is derived from an EMBL/GenBank/DDBJ whole genome shotgun (WGS) entry which is preliminary data.</text>
</comment>
<dbReference type="InterPro" id="IPR051081">
    <property type="entry name" value="HTH_MetalResp_TranReg"/>
</dbReference>
<feature type="domain" description="HTH arsR-type" evidence="4">
    <location>
        <begin position="254"/>
        <end position="348"/>
    </location>
</feature>
<dbReference type="InterPro" id="IPR001845">
    <property type="entry name" value="HTH_ArsR_DNA-bd_dom"/>
</dbReference>
<evidence type="ECO:0000313" key="6">
    <source>
        <dbReference type="Proteomes" id="UP000441585"/>
    </source>
</evidence>
<dbReference type="CDD" id="cd00090">
    <property type="entry name" value="HTH_ARSR"/>
    <property type="match status" value="1"/>
</dbReference>
<dbReference type="InterPro" id="IPR036388">
    <property type="entry name" value="WH-like_DNA-bd_sf"/>
</dbReference>
<dbReference type="SMART" id="SM00418">
    <property type="entry name" value="HTH_ARSR"/>
    <property type="match status" value="1"/>
</dbReference>
<evidence type="ECO:0000256" key="3">
    <source>
        <dbReference type="ARBA" id="ARBA00023163"/>
    </source>
</evidence>
<keyword evidence="2" id="KW-0238">DNA-binding</keyword>
<dbReference type="AlphaFoldDB" id="A0A6I2MFH9"/>
<dbReference type="Pfam" id="PF01022">
    <property type="entry name" value="HTH_5"/>
    <property type="match status" value="1"/>
</dbReference>
<accession>A0A6I2MFH9</accession>
<dbReference type="PROSITE" id="PS50987">
    <property type="entry name" value="HTH_ARSR_2"/>
    <property type="match status" value="1"/>
</dbReference>
<dbReference type="InterPro" id="IPR011991">
    <property type="entry name" value="ArsR-like_HTH"/>
</dbReference>
<dbReference type="Proteomes" id="UP000441585">
    <property type="component" value="Unassembled WGS sequence"/>
</dbReference>
<evidence type="ECO:0000256" key="2">
    <source>
        <dbReference type="ARBA" id="ARBA00023125"/>
    </source>
</evidence>
<dbReference type="EMBL" id="WKKF01000008">
    <property type="protein sequence ID" value="MRX56104.1"/>
    <property type="molecule type" value="Genomic_DNA"/>
</dbReference>
<dbReference type="PRINTS" id="PR00778">
    <property type="entry name" value="HTHARSR"/>
</dbReference>
<dbReference type="PANTHER" id="PTHR33154">
    <property type="entry name" value="TRANSCRIPTIONAL REGULATOR, ARSR FAMILY"/>
    <property type="match status" value="1"/>
</dbReference>
<evidence type="ECO:0000259" key="4">
    <source>
        <dbReference type="PROSITE" id="PS50987"/>
    </source>
</evidence>
<keyword evidence="3" id="KW-0804">Transcription</keyword>